<keyword evidence="6" id="KW-1185">Reference proteome</keyword>
<dbReference type="SUPFAM" id="SSF46689">
    <property type="entry name" value="Homeodomain-like"/>
    <property type="match status" value="1"/>
</dbReference>
<dbReference type="AlphaFoldDB" id="A0A939DYM2"/>
<feature type="domain" description="HTH araC/xylS-type" evidence="4">
    <location>
        <begin position="210"/>
        <end position="311"/>
    </location>
</feature>
<organism evidence="5 6">
    <name type="scientific">Corynebacterium mendelii</name>
    <dbReference type="NCBI Taxonomy" id="2765362"/>
    <lineage>
        <taxon>Bacteria</taxon>
        <taxon>Bacillati</taxon>
        <taxon>Actinomycetota</taxon>
        <taxon>Actinomycetes</taxon>
        <taxon>Mycobacteriales</taxon>
        <taxon>Corynebacteriaceae</taxon>
        <taxon>Corynebacterium</taxon>
    </lineage>
</organism>
<dbReference type="RefSeq" id="WP_207117644.1">
    <property type="nucleotide sequence ID" value="NZ_JAFLEQ010000003.1"/>
</dbReference>
<dbReference type="Gene3D" id="1.10.10.60">
    <property type="entry name" value="Homeodomain-like"/>
    <property type="match status" value="1"/>
</dbReference>
<sequence length="313" mass="33708">MTATKGQISDAMGLRDFRAAVAESFVPLQVSCDDESTFAGRIEHQEFGRTGFNVVEVTPHRVIRTRELIARSGAGHIKIALQIEGHGVLHQDGRTVRIKPGDITIYDTSRPYTLDFTTHTRLFVMMVSRSDCGIPLTVLDGLTAQPLAGSAGVATSVSAFLSGLADHFDELSSSCGQRLAGTALDLVRPILLAAAEHHGVGQGGKAQLLSEIDRFIDEHVADPDLDPALIAAAHFISVRQLHSIFRDSGKTVCATIKHKRLAKAKRMLTQPAYDHMSIGAVASACGMTDAAYFSRAFRGVYAMTPKQARADRG</sequence>
<gene>
    <name evidence="5" type="ORF">JZY06_00990</name>
</gene>
<evidence type="ECO:0000256" key="3">
    <source>
        <dbReference type="ARBA" id="ARBA00023163"/>
    </source>
</evidence>
<dbReference type="PANTHER" id="PTHR46796:SF6">
    <property type="entry name" value="ARAC SUBFAMILY"/>
    <property type="match status" value="1"/>
</dbReference>
<dbReference type="InterPro" id="IPR035418">
    <property type="entry name" value="AraC-bd_2"/>
</dbReference>
<protein>
    <submittedName>
        <fullName evidence="5">Helix-turn-helix domain-containing protein</fullName>
    </submittedName>
</protein>
<evidence type="ECO:0000313" key="6">
    <source>
        <dbReference type="Proteomes" id="UP000664332"/>
    </source>
</evidence>
<dbReference type="Pfam" id="PF14525">
    <property type="entry name" value="AraC_binding_2"/>
    <property type="match status" value="1"/>
</dbReference>
<evidence type="ECO:0000313" key="5">
    <source>
        <dbReference type="EMBL" id="MBN9643214.1"/>
    </source>
</evidence>
<accession>A0A939DYM2</accession>
<dbReference type="GO" id="GO:0003700">
    <property type="term" value="F:DNA-binding transcription factor activity"/>
    <property type="evidence" value="ECO:0007669"/>
    <property type="project" value="InterPro"/>
</dbReference>
<dbReference type="GO" id="GO:0043565">
    <property type="term" value="F:sequence-specific DNA binding"/>
    <property type="evidence" value="ECO:0007669"/>
    <property type="project" value="InterPro"/>
</dbReference>
<dbReference type="PROSITE" id="PS01124">
    <property type="entry name" value="HTH_ARAC_FAMILY_2"/>
    <property type="match status" value="1"/>
</dbReference>
<dbReference type="SMART" id="SM00342">
    <property type="entry name" value="HTH_ARAC"/>
    <property type="match status" value="1"/>
</dbReference>
<dbReference type="InterPro" id="IPR050204">
    <property type="entry name" value="AraC_XylS_family_regulators"/>
</dbReference>
<keyword evidence="3" id="KW-0804">Transcription</keyword>
<evidence type="ECO:0000259" key="4">
    <source>
        <dbReference type="PROSITE" id="PS01124"/>
    </source>
</evidence>
<dbReference type="PANTHER" id="PTHR46796">
    <property type="entry name" value="HTH-TYPE TRANSCRIPTIONAL ACTIVATOR RHAS-RELATED"/>
    <property type="match status" value="1"/>
</dbReference>
<dbReference type="InterPro" id="IPR018060">
    <property type="entry name" value="HTH_AraC"/>
</dbReference>
<evidence type="ECO:0000256" key="1">
    <source>
        <dbReference type="ARBA" id="ARBA00023015"/>
    </source>
</evidence>
<dbReference type="EMBL" id="JAFLEQ010000003">
    <property type="protein sequence ID" value="MBN9643214.1"/>
    <property type="molecule type" value="Genomic_DNA"/>
</dbReference>
<name>A0A939DYM2_9CORY</name>
<proteinExistence type="predicted"/>
<dbReference type="Proteomes" id="UP000664332">
    <property type="component" value="Unassembled WGS sequence"/>
</dbReference>
<dbReference type="Pfam" id="PF12833">
    <property type="entry name" value="HTH_18"/>
    <property type="match status" value="1"/>
</dbReference>
<keyword evidence="2" id="KW-0238">DNA-binding</keyword>
<keyword evidence="1" id="KW-0805">Transcription regulation</keyword>
<dbReference type="InterPro" id="IPR009057">
    <property type="entry name" value="Homeodomain-like_sf"/>
</dbReference>
<comment type="caution">
    <text evidence="5">The sequence shown here is derived from an EMBL/GenBank/DDBJ whole genome shotgun (WGS) entry which is preliminary data.</text>
</comment>
<evidence type="ECO:0000256" key="2">
    <source>
        <dbReference type="ARBA" id="ARBA00023125"/>
    </source>
</evidence>
<reference evidence="5" key="1">
    <citation type="submission" date="2021-03" db="EMBL/GenBank/DDBJ databases">
        <authorList>
            <person name="Sun Q."/>
        </authorList>
    </citation>
    <scope>NUCLEOTIDE SEQUENCE</scope>
    <source>
        <strain evidence="5">CCM 8862</strain>
    </source>
</reference>